<dbReference type="GO" id="GO:0004798">
    <property type="term" value="F:dTMP kinase activity"/>
    <property type="evidence" value="ECO:0007669"/>
    <property type="project" value="UniProtKB-EC"/>
</dbReference>
<dbReference type="InterPro" id="IPR039430">
    <property type="entry name" value="Thymidylate_kin-like_dom"/>
</dbReference>
<evidence type="ECO:0000313" key="15">
    <source>
        <dbReference type="Proteomes" id="UP001242480"/>
    </source>
</evidence>
<dbReference type="Gene3D" id="3.40.50.300">
    <property type="entry name" value="P-loop containing nucleotide triphosphate hydrolases"/>
    <property type="match status" value="1"/>
</dbReference>
<keyword evidence="8 11" id="KW-0067">ATP-binding</keyword>
<evidence type="ECO:0000256" key="5">
    <source>
        <dbReference type="ARBA" id="ARBA00022727"/>
    </source>
</evidence>
<dbReference type="PANTHER" id="PTHR10344">
    <property type="entry name" value="THYMIDYLATE KINASE"/>
    <property type="match status" value="1"/>
</dbReference>
<dbReference type="InterPro" id="IPR027417">
    <property type="entry name" value="P-loop_NTPase"/>
</dbReference>
<evidence type="ECO:0000256" key="6">
    <source>
        <dbReference type="ARBA" id="ARBA00022741"/>
    </source>
</evidence>
<feature type="region of interest" description="Disordered" evidence="12">
    <location>
        <begin position="1"/>
        <end position="22"/>
    </location>
</feature>
<dbReference type="Pfam" id="PF02223">
    <property type="entry name" value="Thymidylate_kin"/>
    <property type="match status" value="1"/>
</dbReference>
<evidence type="ECO:0000256" key="4">
    <source>
        <dbReference type="ARBA" id="ARBA00022679"/>
    </source>
</evidence>
<protein>
    <recommendedName>
        <fullName evidence="3 11">Thymidylate kinase</fullName>
        <ecNumber evidence="2 11">2.7.4.9</ecNumber>
    </recommendedName>
    <alternativeName>
        <fullName evidence="9 11">dTMP kinase</fullName>
    </alternativeName>
</protein>
<evidence type="ECO:0000256" key="9">
    <source>
        <dbReference type="ARBA" id="ARBA00029962"/>
    </source>
</evidence>
<dbReference type="InterPro" id="IPR018095">
    <property type="entry name" value="Thymidylate_kin_CS"/>
</dbReference>
<dbReference type="EC" id="2.7.4.9" evidence="2 11"/>
<evidence type="ECO:0000256" key="1">
    <source>
        <dbReference type="ARBA" id="ARBA00009776"/>
    </source>
</evidence>
<dbReference type="NCBIfam" id="TIGR00041">
    <property type="entry name" value="DTMP_kinase"/>
    <property type="match status" value="1"/>
</dbReference>
<name>A0ABU0J6H0_9HYPH</name>
<comment type="similarity">
    <text evidence="1 11">Belongs to the thymidylate kinase family.</text>
</comment>
<keyword evidence="6 11" id="KW-0547">Nucleotide-binding</keyword>
<evidence type="ECO:0000256" key="11">
    <source>
        <dbReference type="HAMAP-Rule" id="MF_00165"/>
    </source>
</evidence>
<dbReference type="InterPro" id="IPR018094">
    <property type="entry name" value="Thymidylate_kinase"/>
</dbReference>
<dbReference type="CDD" id="cd01672">
    <property type="entry name" value="TMPK"/>
    <property type="match status" value="1"/>
</dbReference>
<comment type="catalytic activity">
    <reaction evidence="10 11">
        <text>dTMP + ATP = dTDP + ADP</text>
        <dbReference type="Rhea" id="RHEA:13517"/>
        <dbReference type="ChEBI" id="CHEBI:30616"/>
        <dbReference type="ChEBI" id="CHEBI:58369"/>
        <dbReference type="ChEBI" id="CHEBI:63528"/>
        <dbReference type="ChEBI" id="CHEBI:456216"/>
        <dbReference type="EC" id="2.7.4.9"/>
    </reaction>
</comment>
<keyword evidence="7 11" id="KW-0418">Kinase</keyword>
<evidence type="ECO:0000259" key="13">
    <source>
        <dbReference type="Pfam" id="PF02223"/>
    </source>
</evidence>
<evidence type="ECO:0000256" key="3">
    <source>
        <dbReference type="ARBA" id="ARBA00017144"/>
    </source>
</evidence>
<comment type="function">
    <text evidence="11">Phosphorylation of dTMP to form dTDP in both de novo and salvage pathways of dTTP synthesis.</text>
</comment>
<dbReference type="HAMAP" id="MF_00165">
    <property type="entry name" value="Thymidylate_kinase"/>
    <property type="match status" value="1"/>
</dbReference>
<dbReference type="RefSeq" id="WP_307270484.1">
    <property type="nucleotide sequence ID" value="NZ_JAUSVX010000002.1"/>
</dbReference>
<keyword evidence="5 11" id="KW-0545">Nucleotide biosynthesis</keyword>
<evidence type="ECO:0000256" key="8">
    <source>
        <dbReference type="ARBA" id="ARBA00022840"/>
    </source>
</evidence>
<evidence type="ECO:0000313" key="14">
    <source>
        <dbReference type="EMBL" id="MDQ0468797.1"/>
    </source>
</evidence>
<evidence type="ECO:0000256" key="2">
    <source>
        <dbReference type="ARBA" id="ARBA00012980"/>
    </source>
</evidence>
<dbReference type="SUPFAM" id="SSF52540">
    <property type="entry name" value="P-loop containing nucleoside triphosphate hydrolases"/>
    <property type="match status" value="1"/>
</dbReference>
<dbReference type="PROSITE" id="PS01331">
    <property type="entry name" value="THYMIDYLATE_KINASE"/>
    <property type="match status" value="1"/>
</dbReference>
<feature type="binding site" evidence="11">
    <location>
        <begin position="21"/>
        <end position="28"/>
    </location>
    <ligand>
        <name>ATP</name>
        <dbReference type="ChEBI" id="CHEBI:30616"/>
    </ligand>
</feature>
<keyword evidence="15" id="KW-1185">Reference proteome</keyword>
<dbReference type="Proteomes" id="UP001242480">
    <property type="component" value="Unassembled WGS sequence"/>
</dbReference>
<dbReference type="EMBL" id="JAUSVX010000002">
    <property type="protein sequence ID" value="MDQ0468797.1"/>
    <property type="molecule type" value="Genomic_DNA"/>
</dbReference>
<evidence type="ECO:0000256" key="10">
    <source>
        <dbReference type="ARBA" id="ARBA00048743"/>
    </source>
</evidence>
<evidence type="ECO:0000256" key="12">
    <source>
        <dbReference type="SAM" id="MobiDB-lite"/>
    </source>
</evidence>
<accession>A0ABU0J6H0</accession>
<dbReference type="PANTHER" id="PTHR10344:SF4">
    <property type="entry name" value="UMP-CMP KINASE 2, MITOCHONDRIAL"/>
    <property type="match status" value="1"/>
</dbReference>
<keyword evidence="4 11" id="KW-0808">Transferase</keyword>
<feature type="domain" description="Thymidylate kinase-like" evidence="13">
    <location>
        <begin position="19"/>
        <end position="206"/>
    </location>
</feature>
<evidence type="ECO:0000256" key="7">
    <source>
        <dbReference type="ARBA" id="ARBA00022777"/>
    </source>
</evidence>
<proteinExistence type="inferred from homology"/>
<gene>
    <name evidence="11" type="primary">tmk</name>
    <name evidence="14" type="ORF">QO011_001797</name>
</gene>
<comment type="caution">
    <text evidence="14">The sequence shown here is derived from an EMBL/GenBank/DDBJ whole genome shotgun (WGS) entry which is preliminary data.</text>
</comment>
<sequence length="221" mass="23676">MSAGQARADGGPRGRFITFEGGEGAGKSTQIRRLAESLRGRGIELAMTREPGGSPGAEALREVLLSGGAKPYGPFAETVLFFAARDDHLSQTIRPALARGQWVLCDRFVDSTRAYQGVLGNIAPEMIRTLERVVVADTRPDLTLILDLPAVEGLKRARARGGAADRFESEGLAFHERLRQAFLAIAEAEPARCAVVDAARDVEAVAGEVLRVVTERLALPS</sequence>
<organism evidence="14 15">
    <name type="scientific">Labrys wisconsinensis</name>
    <dbReference type="NCBI Taxonomy" id="425677"/>
    <lineage>
        <taxon>Bacteria</taxon>
        <taxon>Pseudomonadati</taxon>
        <taxon>Pseudomonadota</taxon>
        <taxon>Alphaproteobacteria</taxon>
        <taxon>Hyphomicrobiales</taxon>
        <taxon>Xanthobacteraceae</taxon>
        <taxon>Labrys</taxon>
    </lineage>
</organism>
<reference evidence="14 15" key="1">
    <citation type="submission" date="2023-07" db="EMBL/GenBank/DDBJ databases">
        <title>Genomic Encyclopedia of Type Strains, Phase IV (KMG-IV): sequencing the most valuable type-strain genomes for metagenomic binning, comparative biology and taxonomic classification.</title>
        <authorList>
            <person name="Goeker M."/>
        </authorList>
    </citation>
    <scope>NUCLEOTIDE SEQUENCE [LARGE SCALE GENOMIC DNA]</scope>
    <source>
        <strain evidence="14 15">DSM 19619</strain>
    </source>
</reference>